<comment type="subunit">
    <text evidence="9">Component of the Sec protein translocase complex. Heterotrimer consisting of SecY, SecE and SecG subunits. The heterotrimers can form oligomers, although 1 heterotrimer is thought to be able to translocate proteins. Interacts with the ribosome. Interacts with SecDF, and other proteins may be involved. Interacts with SecA.</text>
</comment>
<dbReference type="RefSeq" id="WP_099325876.1">
    <property type="nucleotide sequence ID" value="NZ_CP049055.1"/>
</dbReference>
<keyword evidence="8 9" id="KW-0472">Membrane</keyword>
<comment type="similarity">
    <text evidence="9">Belongs to the SecE/SEC61-gamma family.</text>
</comment>
<evidence type="ECO:0000313" key="12">
    <source>
        <dbReference type="EMBL" id="SOH05274.1"/>
    </source>
</evidence>
<keyword evidence="7 9" id="KW-0811">Translocation</keyword>
<keyword evidence="6 9" id="KW-1133">Transmembrane helix</keyword>
<dbReference type="EMBL" id="CP049055">
    <property type="protein sequence ID" value="QII10737.1"/>
    <property type="molecule type" value="Genomic_DNA"/>
</dbReference>
<feature type="transmembrane region" description="Helical" evidence="9">
    <location>
        <begin position="118"/>
        <end position="139"/>
    </location>
</feature>
<dbReference type="AlphaFoldDB" id="Q1Q134"/>
<dbReference type="PANTHER" id="PTHR33910:SF1">
    <property type="entry name" value="PROTEIN TRANSLOCASE SUBUNIT SECE"/>
    <property type="match status" value="1"/>
</dbReference>
<comment type="subcellular location">
    <subcellularLocation>
        <location evidence="1">Membrane</location>
    </subcellularLocation>
</comment>
<keyword evidence="3 9" id="KW-1003">Cell membrane</keyword>
<reference evidence="11 14" key="5">
    <citation type="submission" date="2020-02" db="EMBL/GenBank/DDBJ databases">
        <title>Newly sequenced genome of strain CSTR1 showed variability in Candidatus Kuenenia stuttgartiensis genomes.</title>
        <authorList>
            <person name="Ding C."/>
            <person name="Adrian L."/>
        </authorList>
    </citation>
    <scope>NUCLEOTIDE SEQUENCE [LARGE SCALE GENOMIC DNA]</scope>
    <source>
        <strain evidence="11 14">CSTR1</strain>
    </source>
</reference>
<sequence length="153" mass="16843">MSLFVIHKKGQGSYSRIVVGIALGLLALFASISLYNVLIGLPNIFENARVPLVDIELTWGLICSVALFVFLGYLICILVAGFKTGLRPIDEGGKKAVEFLVETQNELQKVSWPTRYELVGSTIVVIISVVIIGFFILGVDWVVSFFMEYIGVL</sequence>
<evidence type="ECO:0000256" key="3">
    <source>
        <dbReference type="ARBA" id="ARBA00022475"/>
    </source>
</evidence>
<evidence type="ECO:0000256" key="7">
    <source>
        <dbReference type="ARBA" id="ARBA00023010"/>
    </source>
</evidence>
<evidence type="ECO:0000256" key="9">
    <source>
        <dbReference type="HAMAP-Rule" id="MF_00422"/>
    </source>
</evidence>
<dbReference type="GO" id="GO:0009306">
    <property type="term" value="P:protein secretion"/>
    <property type="evidence" value="ECO:0007669"/>
    <property type="project" value="UniProtKB-UniRule"/>
</dbReference>
<dbReference type="GO" id="GO:0043952">
    <property type="term" value="P:protein transport by the Sec complex"/>
    <property type="evidence" value="ECO:0007669"/>
    <property type="project" value="UniProtKB-UniRule"/>
</dbReference>
<dbReference type="InterPro" id="IPR001901">
    <property type="entry name" value="Translocase_SecE/Sec61-g"/>
</dbReference>
<reference evidence="10" key="2">
    <citation type="submission" date="2006-01" db="EMBL/GenBank/DDBJ databases">
        <authorList>
            <person name="Genoscope"/>
        </authorList>
    </citation>
    <scope>NUCLEOTIDE SEQUENCE</scope>
</reference>
<dbReference type="GO" id="GO:0006605">
    <property type="term" value="P:protein targeting"/>
    <property type="evidence" value="ECO:0007669"/>
    <property type="project" value="UniProtKB-UniRule"/>
</dbReference>
<evidence type="ECO:0000313" key="14">
    <source>
        <dbReference type="Proteomes" id="UP000501926"/>
    </source>
</evidence>
<evidence type="ECO:0000256" key="2">
    <source>
        <dbReference type="ARBA" id="ARBA00022448"/>
    </source>
</evidence>
<dbReference type="NCBIfam" id="TIGR00964">
    <property type="entry name" value="secE_bact"/>
    <property type="match status" value="1"/>
</dbReference>
<dbReference type="EMBL" id="CT573071">
    <property type="protein sequence ID" value="CAJ73704.1"/>
    <property type="molecule type" value="Genomic_DNA"/>
</dbReference>
<evidence type="ECO:0000256" key="5">
    <source>
        <dbReference type="ARBA" id="ARBA00022927"/>
    </source>
</evidence>
<dbReference type="PROSITE" id="PS01067">
    <property type="entry name" value="SECE_SEC61G"/>
    <property type="match status" value="1"/>
</dbReference>
<evidence type="ECO:0000256" key="6">
    <source>
        <dbReference type="ARBA" id="ARBA00022989"/>
    </source>
</evidence>
<keyword evidence="5 9" id="KW-0653">Protein transport</keyword>
<name>Q1Q134_KUEST</name>
<reference evidence="10" key="1">
    <citation type="journal article" date="2006" name="Nature">
        <title>Deciphering the evolution and metabolism of an anammox bacterium from a community genome.</title>
        <authorList>
            <person name="Strous M."/>
            <person name="Pelletier E."/>
            <person name="Mangenot S."/>
            <person name="Rattei T."/>
            <person name="Lehner A."/>
            <person name="Taylor M.W."/>
            <person name="Horn M."/>
            <person name="Daims H."/>
            <person name="Bartol-Mavel D."/>
            <person name="Wincker P."/>
            <person name="Barbe V."/>
            <person name="Fonknechten N."/>
            <person name="Vallenet D."/>
            <person name="Segurens B."/>
            <person name="Schenowitz-Truong C."/>
            <person name="Medigue C."/>
            <person name="Collingro A."/>
            <person name="Snel B."/>
            <person name="Dutilh B.E."/>
            <person name="OpDenCamp H.J.M."/>
            <person name="vanDerDrift C."/>
            <person name="Cirpus I."/>
            <person name="vanDePas-Schoonen K.T."/>
            <person name="Harhangi H.R."/>
            <person name="vanNiftrik L."/>
            <person name="Schmid M."/>
            <person name="Keltjens J."/>
            <person name="vanDeVossenberg J."/>
            <person name="Kartal B."/>
            <person name="Meier H."/>
            <person name="Frishman D."/>
            <person name="Huynen M.A."/>
            <person name="Mewes H."/>
            <person name="Weissenbach J."/>
            <person name="Jetten M.S.M."/>
            <person name="Wagner M."/>
            <person name="LePaslier D."/>
        </authorList>
    </citation>
    <scope>NUCLEOTIDE SEQUENCE</scope>
</reference>
<dbReference type="GO" id="GO:0005886">
    <property type="term" value="C:plasma membrane"/>
    <property type="evidence" value="ECO:0007669"/>
    <property type="project" value="UniProtKB-UniRule"/>
</dbReference>
<dbReference type="OrthoDB" id="276940at2"/>
<dbReference type="HAMAP" id="MF_00422">
    <property type="entry name" value="SecE"/>
    <property type="match status" value="1"/>
</dbReference>
<reference evidence="12" key="3">
    <citation type="submission" date="2017-10" db="EMBL/GenBank/DDBJ databases">
        <authorList>
            <person name="Banno H."/>
            <person name="Chua N.-H."/>
        </authorList>
    </citation>
    <scope>NUCLEOTIDE SEQUENCE [LARGE SCALE GENOMIC DNA]</scope>
    <source>
        <strain evidence="12">Kuenenia_mbr1_ru-nijmegen</strain>
    </source>
</reference>
<dbReference type="InterPro" id="IPR005807">
    <property type="entry name" value="SecE_bac"/>
</dbReference>
<comment type="function">
    <text evidence="9">Essential subunit of the Sec protein translocation channel SecYEG. Clamps together the 2 halves of SecY. May contact the channel plug during translocation.</text>
</comment>
<protein>
    <recommendedName>
        <fullName evidence="9">Protein translocase subunit SecE</fullName>
    </recommendedName>
</protein>
<dbReference type="Gene3D" id="1.20.5.1030">
    <property type="entry name" value="Preprotein translocase secy subunit"/>
    <property type="match status" value="1"/>
</dbReference>
<evidence type="ECO:0000256" key="8">
    <source>
        <dbReference type="ARBA" id="ARBA00023136"/>
    </source>
</evidence>
<organism evidence="10">
    <name type="scientific">Kuenenia stuttgartiensis</name>
    <dbReference type="NCBI Taxonomy" id="174633"/>
    <lineage>
        <taxon>Bacteria</taxon>
        <taxon>Pseudomonadati</taxon>
        <taxon>Planctomycetota</taxon>
        <taxon>Candidatus Brocadiia</taxon>
        <taxon>Candidatus Brocadiales</taxon>
        <taxon>Candidatus Brocadiaceae</taxon>
        <taxon>Candidatus Kuenenia</taxon>
    </lineage>
</organism>
<dbReference type="Proteomes" id="UP000501926">
    <property type="component" value="Chromosome"/>
</dbReference>
<dbReference type="KEGG" id="kst:KSMBR1_2792"/>
<gene>
    <name evidence="9 10" type="primary">secE</name>
    <name evidence="11" type="ORF">KsCSTR_13580</name>
    <name evidence="12" type="ORF">KSMBR1_2792</name>
    <name evidence="10" type="ORF">kuste2951</name>
</gene>
<dbReference type="PANTHER" id="PTHR33910">
    <property type="entry name" value="PROTEIN TRANSLOCASE SUBUNIT SECE"/>
    <property type="match status" value="1"/>
</dbReference>
<dbReference type="GO" id="GO:0008320">
    <property type="term" value="F:protein transmembrane transporter activity"/>
    <property type="evidence" value="ECO:0007669"/>
    <property type="project" value="UniProtKB-UniRule"/>
</dbReference>
<dbReference type="Proteomes" id="UP000221734">
    <property type="component" value="Chromosome Kuenenia_stuttgartiensis_MBR1"/>
</dbReference>
<evidence type="ECO:0000256" key="1">
    <source>
        <dbReference type="ARBA" id="ARBA00004370"/>
    </source>
</evidence>
<dbReference type="GO" id="GO:0065002">
    <property type="term" value="P:intracellular protein transmembrane transport"/>
    <property type="evidence" value="ECO:0007669"/>
    <property type="project" value="UniProtKB-UniRule"/>
</dbReference>
<keyword evidence="4 9" id="KW-0812">Transmembrane</keyword>
<evidence type="ECO:0000313" key="11">
    <source>
        <dbReference type="EMBL" id="QII10737.1"/>
    </source>
</evidence>
<evidence type="ECO:0000256" key="4">
    <source>
        <dbReference type="ARBA" id="ARBA00022692"/>
    </source>
</evidence>
<evidence type="ECO:0000313" key="10">
    <source>
        <dbReference type="EMBL" id="CAJ73704.1"/>
    </source>
</evidence>
<keyword evidence="13" id="KW-1185">Reference proteome</keyword>
<dbReference type="Pfam" id="PF00584">
    <property type="entry name" value="SecE"/>
    <property type="match status" value="1"/>
</dbReference>
<feature type="transmembrane region" description="Helical" evidence="9">
    <location>
        <begin position="59"/>
        <end position="82"/>
    </location>
</feature>
<accession>Q1Q134</accession>
<keyword evidence="2 9" id="KW-0813">Transport</keyword>
<dbReference type="EMBL" id="LT934425">
    <property type="protein sequence ID" value="SOH05274.1"/>
    <property type="molecule type" value="Genomic_DNA"/>
</dbReference>
<feature type="transmembrane region" description="Helical" evidence="9">
    <location>
        <begin position="17"/>
        <end position="39"/>
    </location>
</feature>
<reference evidence="13" key="4">
    <citation type="submission" date="2017-10" db="EMBL/GenBank/DDBJ databases">
        <authorList>
            <person name="Frank J."/>
        </authorList>
    </citation>
    <scope>NUCLEOTIDE SEQUENCE [LARGE SCALE GENOMIC DNA]</scope>
</reference>
<dbReference type="InterPro" id="IPR038379">
    <property type="entry name" value="SecE_sf"/>
</dbReference>
<evidence type="ECO:0000313" key="13">
    <source>
        <dbReference type="Proteomes" id="UP000221734"/>
    </source>
</evidence>
<proteinExistence type="inferred from homology"/>
<comment type="caution">
    <text evidence="9">Lacks conserved residue(s) required for the propagation of feature annotation.</text>
</comment>